<proteinExistence type="inferred from homology"/>
<reference evidence="11" key="1">
    <citation type="submission" date="2021-06" db="EMBL/GenBank/DDBJ databases">
        <authorList>
            <consortium name="Wellcome Sanger Institute Data Sharing"/>
        </authorList>
    </citation>
    <scope>NUCLEOTIDE SEQUENCE [LARGE SCALE GENOMIC DNA]</scope>
</reference>
<reference evidence="11" key="2">
    <citation type="submission" date="2025-08" db="UniProtKB">
        <authorList>
            <consortium name="Ensembl"/>
        </authorList>
    </citation>
    <scope>IDENTIFICATION</scope>
</reference>
<dbReference type="RefSeq" id="XP_051791026.1">
    <property type="nucleotide sequence ID" value="XM_051935066.1"/>
</dbReference>
<evidence type="ECO:0000256" key="6">
    <source>
        <dbReference type="ARBA" id="ARBA00023242"/>
    </source>
</evidence>
<keyword evidence="8" id="KW-0040">ANK repeat</keyword>
<feature type="compositionally biased region" description="Basic and acidic residues" evidence="9">
    <location>
        <begin position="1198"/>
        <end position="1207"/>
    </location>
</feature>
<feature type="repeat" description="ANK" evidence="8">
    <location>
        <begin position="1318"/>
        <end position="1350"/>
    </location>
</feature>
<dbReference type="GeneTree" id="ENSGT00940000153737"/>
<dbReference type="Ensembl" id="ENSECRT00000019299.1">
    <property type="protein sequence ID" value="ENSECRP00000018908.1"/>
    <property type="gene ID" value="ENSECRG00000012653.1"/>
</dbReference>
<evidence type="ECO:0000313" key="11">
    <source>
        <dbReference type="Ensembl" id="ENSECRP00000018908.1"/>
    </source>
</evidence>
<dbReference type="RefSeq" id="XP_028671729.1">
    <property type="nucleotide sequence ID" value="XM_028815896.2"/>
</dbReference>
<dbReference type="PROSITE" id="PS50088">
    <property type="entry name" value="ANK_REPEAT"/>
    <property type="match status" value="2"/>
</dbReference>
<sequence length="1580" mass="173058">MVSAPPLCNSVHDWVNSDRIRMCGISEERKASFAEEDTTQTATQLTIKECCSNTSPLQVNSNQMSNEDREEGNKEDGTSLAMLENMVGRCPIDSTSSELTDVRPAVSMGLSNQTSNSVQDTPSEVVVCDDSRYTQCIVSNIQDKALSSNISSAKKTLSEKGEESKLTSDCITAIPGQQWPAGPMNCLPLPMSPCFSATGSAKRASLPLKQAQPLVNLSTTFQCPSLFNQAQPMAFTPSTSCGSPFCKITLPVALGKTVGNSKEANSSQLVPEQNLQNINVGTITKLSTNHFNFSLSRTLSAESKSSCISEKCTAASGLPSVIKSSNITTVLCTPAVSVAAPLSLSLPTKQPQAASTPQPSLPLASHSSVCLSVTNTHSLSTLTAHPKIHSEKEKSLLHICTETPPLTYVQMKCPPSLEEQSVVTPLEVRDIPLDLSAKSKRQKVAKDLRKTPPMPVLTPMEATKNDLSSLKRLPSTQAGNLGFTSPFMIFPDSVRNGGVHPKKSGDQLSCQPKEAPASWIKTPLHSSVGTVLGTYVGVANPVLASTLQTKDGKGGFVEDLHSVAKQETISIIDQKEQKTLLSGVKSTQHFSNNLQQNCISKKPSSDHSSGNGLGSTQETFPLLVTVPTTLYSHCKLGSSKTICPQSQSVLQQTIHIPLKCISSTQTNLVQGKLQDQLPTNMNEKQPVPDSELTDALGLHLSVTENENKLESSLINLETVIKTRIPDTPVSSSVGDYCQGNLSCQKSGGSGSKTVIHTTSNKVVPFDLRVEPCTPKHATCKTSAVSHNNEGTVHNSEQNKLENVSGDMVKEVKGDHDLSNKFLIASKVSGFSRIGFNSKEVPFQECQSYPEPELCGKSEDQNEFKGLSPCVKLEGITLAFLNGQCTTSAHVETKNGTKETGDALQEQKTQKIPKKRPKLKKTSHSSDSVRDKVMCTKSMKEENGKTCEVDHQKKKRRKRRVSAIKEAKNKQPVCQPPEDKRRKRRRRGIIPKTNGVSKKEEENNVLDSSSLIKKEHPGENDNNTPRLGRGRRSTALKDPWTNPSSLRRISTHPRVAKGRLLASENFYADEDTAGYESSEEIPRKKRRRRRNRKYQNGEYITDQEVQEEAEESIVCTRLSARTDFQTPTGSCRRNLPQLCKCPSPSPVHVSGNRCQTRLGSLRIRSESSSPQCGDLEHARNLLKDQTDKPAGKRKCKTKHLSDGVEEKKVKLKRGRSLKRTGASFPSQDSSSAKKHQGSISLSSPKGTLSPHVGRRGGALGRNALDTPPGRPIPPEARRLIVNKNAGETLLQRAARLGYQEVVDYCLEKELCDVNHRDNAGYTALHEACARGWINIVKLLVEHGADVNCSAQDGTRPIHDAVANDNLNVVRILLSHGADPTLSTYSGQSAMKLANSPSMKSFLTEYFGDLEDRSEEDPKLRWDVYGSSVFETDKEMCWDFLLTPPSEEDETKRHEEDEDSDSFLFEFSEDPLLPSYNIQTSFSKGSCNWMLLSDVLKRLKVSARIFQARYPHLEVTSIAEAEFYKQTSLSQLVQPPKDLHSGGGDENRIVELVCCVPELLALLGSTFHRVKDDLDSSWDSTR</sequence>
<dbReference type="RefSeq" id="XP_051791027.1">
    <property type="nucleotide sequence ID" value="XM_051935067.1"/>
</dbReference>
<dbReference type="Proteomes" id="UP000694620">
    <property type="component" value="Chromosome 12"/>
</dbReference>
<dbReference type="InterPro" id="IPR036770">
    <property type="entry name" value="Ankyrin_rpt-contain_sf"/>
</dbReference>
<feature type="compositionally biased region" description="Basic and acidic residues" evidence="9">
    <location>
        <begin position="891"/>
        <end position="900"/>
    </location>
</feature>
<dbReference type="Pfam" id="PF16553">
    <property type="entry name" value="PUFD"/>
    <property type="match status" value="1"/>
</dbReference>
<dbReference type="CTD" id="63035"/>
<dbReference type="Pfam" id="PF12796">
    <property type="entry name" value="Ank_2"/>
    <property type="match status" value="1"/>
</dbReference>
<feature type="compositionally biased region" description="Polar residues" evidence="9">
    <location>
        <begin position="1236"/>
        <end position="1245"/>
    </location>
</feature>
<feature type="compositionally biased region" description="Basic residues" evidence="9">
    <location>
        <begin position="910"/>
        <end position="922"/>
    </location>
</feature>
<comment type="subcellular location">
    <subcellularLocation>
        <location evidence="1">Nucleus</location>
    </subcellularLocation>
</comment>
<dbReference type="InterPro" id="IPR047144">
    <property type="entry name" value="BCOR-like"/>
</dbReference>
<evidence type="ECO:0000256" key="7">
    <source>
        <dbReference type="ARBA" id="ARBA00034703"/>
    </source>
</evidence>
<reference evidence="11" key="3">
    <citation type="submission" date="2025-09" db="UniProtKB">
        <authorList>
            <consortium name="Ensembl"/>
        </authorList>
    </citation>
    <scope>IDENTIFICATION</scope>
</reference>
<dbReference type="Gene3D" id="3.10.260.40">
    <property type="entry name" value="BCL-6 corepressor, PCGF1 binding domain"/>
    <property type="match status" value="1"/>
</dbReference>
<feature type="compositionally biased region" description="Basic residues" evidence="9">
    <location>
        <begin position="1208"/>
        <end position="1217"/>
    </location>
</feature>
<feature type="region of interest" description="Disordered" evidence="9">
    <location>
        <begin position="1182"/>
        <end position="1274"/>
    </location>
</feature>
<organism evidence="11 12">
    <name type="scientific">Erpetoichthys calabaricus</name>
    <name type="common">Rope fish</name>
    <name type="synonym">Calamoichthys calabaricus</name>
    <dbReference type="NCBI Taxonomy" id="27687"/>
    <lineage>
        <taxon>Eukaryota</taxon>
        <taxon>Metazoa</taxon>
        <taxon>Chordata</taxon>
        <taxon>Craniata</taxon>
        <taxon>Vertebrata</taxon>
        <taxon>Euteleostomi</taxon>
        <taxon>Actinopterygii</taxon>
        <taxon>Polypteriformes</taxon>
        <taxon>Polypteridae</taxon>
        <taxon>Erpetoichthys</taxon>
    </lineage>
</organism>
<dbReference type="InterPro" id="IPR038227">
    <property type="entry name" value="PUFD_som_sf"/>
</dbReference>
<feature type="region of interest" description="Disordered" evidence="9">
    <location>
        <begin position="56"/>
        <end position="75"/>
    </location>
</feature>
<evidence type="ECO:0000256" key="9">
    <source>
        <dbReference type="SAM" id="MobiDB-lite"/>
    </source>
</evidence>
<dbReference type="InterPro" id="IPR032365">
    <property type="entry name" value="PUFD"/>
</dbReference>
<dbReference type="FunFam" id="1.25.40.20:FF:000032">
    <property type="entry name" value="BCL-6 corepressor isoform X1"/>
    <property type="match status" value="1"/>
</dbReference>
<evidence type="ECO:0000256" key="1">
    <source>
        <dbReference type="ARBA" id="ARBA00004123"/>
    </source>
</evidence>
<keyword evidence="12" id="KW-1185">Reference proteome</keyword>
<keyword evidence="3" id="KW-0597">Phosphoprotein</keyword>
<dbReference type="PANTHER" id="PTHR24117">
    <property type="entry name" value="AGAP007537-PB"/>
    <property type="match status" value="1"/>
</dbReference>
<evidence type="ECO:0000313" key="12">
    <source>
        <dbReference type="Proteomes" id="UP000694620"/>
    </source>
</evidence>
<accession>A0A8C4SML0</accession>
<protein>
    <submittedName>
        <fullName evidence="11">BCL6 corepressor-like 1</fullName>
    </submittedName>
</protein>
<feature type="repeat" description="ANK" evidence="8">
    <location>
        <begin position="1351"/>
        <end position="1383"/>
    </location>
</feature>
<evidence type="ECO:0000256" key="5">
    <source>
        <dbReference type="ARBA" id="ARBA00022843"/>
    </source>
</evidence>
<feature type="compositionally biased region" description="Polar residues" evidence="9">
    <location>
        <begin position="56"/>
        <end position="65"/>
    </location>
</feature>
<dbReference type="PROSITE" id="PS50297">
    <property type="entry name" value="ANK_REP_REGION"/>
    <property type="match status" value="2"/>
</dbReference>
<keyword evidence="5" id="KW-0832">Ubl conjugation</keyword>
<dbReference type="PANTHER" id="PTHR24117:SF6">
    <property type="entry name" value="BCL-6 COREPRESSOR-LIKE PROTEIN 1"/>
    <property type="match status" value="1"/>
</dbReference>
<comment type="similarity">
    <text evidence="7">Belongs to the BCOR family.</text>
</comment>
<feature type="region of interest" description="Disordered" evidence="9">
    <location>
        <begin position="891"/>
        <end position="1051"/>
    </location>
</feature>
<gene>
    <name evidence="11" type="primary">bcorl1</name>
</gene>
<dbReference type="InterPro" id="IPR002110">
    <property type="entry name" value="Ankyrin_rpt"/>
</dbReference>
<dbReference type="GO" id="GO:0003714">
    <property type="term" value="F:transcription corepressor activity"/>
    <property type="evidence" value="ECO:0007669"/>
    <property type="project" value="TreeGrafter"/>
</dbReference>
<evidence type="ECO:0000256" key="2">
    <source>
        <dbReference type="ARBA" id="ARBA00022499"/>
    </source>
</evidence>
<dbReference type="GO" id="GO:0005634">
    <property type="term" value="C:nucleus"/>
    <property type="evidence" value="ECO:0007669"/>
    <property type="project" value="UniProtKB-SubCell"/>
</dbReference>
<dbReference type="PRINTS" id="PR01415">
    <property type="entry name" value="ANKYRIN"/>
</dbReference>
<feature type="region of interest" description="Disordered" evidence="9">
    <location>
        <begin position="1070"/>
        <end position="1089"/>
    </location>
</feature>
<feature type="domain" description="BCL-6 corepressor PCGF1 binding" evidence="10">
    <location>
        <begin position="1458"/>
        <end position="1568"/>
    </location>
</feature>
<dbReference type="SUPFAM" id="SSF48403">
    <property type="entry name" value="Ankyrin repeat"/>
    <property type="match status" value="1"/>
</dbReference>
<dbReference type="SMART" id="SM00248">
    <property type="entry name" value="ANK"/>
    <property type="match status" value="3"/>
</dbReference>
<feature type="compositionally biased region" description="Basic residues" evidence="9">
    <location>
        <begin position="951"/>
        <end position="961"/>
    </location>
</feature>
<dbReference type="GO" id="GO:0000122">
    <property type="term" value="P:negative regulation of transcription by RNA polymerase II"/>
    <property type="evidence" value="ECO:0007669"/>
    <property type="project" value="TreeGrafter"/>
</dbReference>
<evidence type="ECO:0000256" key="8">
    <source>
        <dbReference type="PROSITE-ProRule" id="PRU00023"/>
    </source>
</evidence>
<dbReference type="GeneID" id="114662434"/>
<keyword evidence="6" id="KW-0539">Nucleus</keyword>
<evidence type="ECO:0000259" key="10">
    <source>
        <dbReference type="Pfam" id="PF16553"/>
    </source>
</evidence>
<keyword evidence="2" id="KW-1017">Isopeptide bond</keyword>
<keyword evidence="4" id="KW-0677">Repeat</keyword>
<dbReference type="Gene3D" id="1.25.40.20">
    <property type="entry name" value="Ankyrin repeat-containing domain"/>
    <property type="match status" value="1"/>
</dbReference>
<evidence type="ECO:0000256" key="4">
    <source>
        <dbReference type="ARBA" id="ARBA00022737"/>
    </source>
</evidence>
<feature type="compositionally biased region" description="Basic and acidic residues" evidence="9">
    <location>
        <begin position="926"/>
        <end position="950"/>
    </location>
</feature>
<evidence type="ECO:0000256" key="3">
    <source>
        <dbReference type="ARBA" id="ARBA00022553"/>
    </source>
</evidence>
<name>A0A8C4SML0_ERPCA</name>